<dbReference type="AlphaFoldDB" id="A0A2G5UV15"/>
<keyword evidence="1" id="KW-0732">Signal</keyword>
<accession>A0A2G5UV15</accession>
<evidence type="ECO:0000313" key="3">
    <source>
        <dbReference type="Proteomes" id="UP000230233"/>
    </source>
</evidence>
<dbReference type="OrthoDB" id="5863885at2759"/>
<feature type="signal peptide" evidence="1">
    <location>
        <begin position="1"/>
        <end position="19"/>
    </location>
</feature>
<organism evidence="2 3">
    <name type="scientific">Caenorhabditis nigoni</name>
    <dbReference type="NCBI Taxonomy" id="1611254"/>
    <lineage>
        <taxon>Eukaryota</taxon>
        <taxon>Metazoa</taxon>
        <taxon>Ecdysozoa</taxon>
        <taxon>Nematoda</taxon>
        <taxon>Chromadorea</taxon>
        <taxon>Rhabditida</taxon>
        <taxon>Rhabditina</taxon>
        <taxon>Rhabditomorpha</taxon>
        <taxon>Rhabditoidea</taxon>
        <taxon>Rhabditidae</taxon>
        <taxon>Peloderinae</taxon>
        <taxon>Caenorhabditis</taxon>
    </lineage>
</organism>
<dbReference type="EMBL" id="PDUG01000002">
    <property type="protein sequence ID" value="PIC43349.1"/>
    <property type="molecule type" value="Genomic_DNA"/>
</dbReference>
<evidence type="ECO:0000256" key="1">
    <source>
        <dbReference type="SAM" id="SignalP"/>
    </source>
</evidence>
<sequence>MPSFQHILILLLLVMMSTAFILQDLPLERFERSGHHGSEELFAPERHTRSRNVYRPGGGKFWQRYRMMSG</sequence>
<name>A0A2G5UV15_9PELO</name>
<proteinExistence type="predicted"/>
<evidence type="ECO:0000313" key="2">
    <source>
        <dbReference type="EMBL" id="PIC43349.1"/>
    </source>
</evidence>
<feature type="chain" id="PRO_5013741142" evidence="1">
    <location>
        <begin position="20"/>
        <end position="70"/>
    </location>
</feature>
<protein>
    <submittedName>
        <fullName evidence="2">Uncharacterized protein</fullName>
    </submittedName>
</protein>
<comment type="caution">
    <text evidence="2">The sequence shown here is derived from an EMBL/GenBank/DDBJ whole genome shotgun (WGS) entry which is preliminary data.</text>
</comment>
<keyword evidence="3" id="KW-1185">Reference proteome</keyword>
<reference evidence="3" key="1">
    <citation type="submission" date="2017-10" db="EMBL/GenBank/DDBJ databases">
        <title>Rapid genome shrinkage in a self-fertile nematode reveals novel sperm competition proteins.</title>
        <authorList>
            <person name="Yin D."/>
            <person name="Schwarz E.M."/>
            <person name="Thomas C.G."/>
            <person name="Felde R.L."/>
            <person name="Korf I.F."/>
            <person name="Cutter A.D."/>
            <person name="Schartner C.M."/>
            <person name="Ralston E.J."/>
            <person name="Meyer B.J."/>
            <person name="Haag E.S."/>
        </authorList>
    </citation>
    <scope>NUCLEOTIDE SEQUENCE [LARGE SCALE GENOMIC DNA]</scope>
    <source>
        <strain evidence="3">JU1422</strain>
    </source>
</reference>
<gene>
    <name evidence="2" type="primary">Cni-H32K21.1</name>
    <name evidence="2" type="synonym">Cnig_chr_II.g4126</name>
    <name evidence="2" type="ORF">B9Z55_004126</name>
</gene>
<dbReference type="Proteomes" id="UP000230233">
    <property type="component" value="Chromosome II"/>
</dbReference>